<evidence type="ECO:0000313" key="6">
    <source>
        <dbReference type="Proteomes" id="UP000475862"/>
    </source>
</evidence>
<dbReference type="PANTHER" id="PTHR19303:SF73">
    <property type="entry name" value="PROTEIN PDC2"/>
    <property type="match status" value="1"/>
</dbReference>
<protein>
    <recommendedName>
        <fullName evidence="4">HTH CENPB-type domain-containing protein</fullName>
    </recommendedName>
</protein>
<dbReference type="InterPro" id="IPR004875">
    <property type="entry name" value="DDE_SF_endonuclease_dom"/>
</dbReference>
<gene>
    <name evidence="5" type="ORF">AGLY_017726</name>
</gene>
<dbReference type="InterPro" id="IPR050863">
    <property type="entry name" value="CenT-Element_Derived"/>
</dbReference>
<sequence>MASKRKALCVDQKVALIRAIEKGEKKSDVGKRFGFSPSTVATIWKNKDKILHAETEGSSCKKIRKPKFEDLDQAMLTWFHKQRCNNVPISGPVLKIKAEHFAQQLGIIDFKASEGWLEKFKQRHNITYGKISGEALNVDLNVTNSWLINVWPKLNEKYTPDNIFNADETGIFYKMTPDKTLKFKGEKCVGGKLSKERITAFVAANMSGTEKRKIMVIGKSKNPRCFKNIKRLPVTYKANKSAWMTSILFEEEIRKWDAELKGRKVLLLVDNCPAHPNLSNLMNIEMIFFPANTTSILQPMDQSVIKSLKGHYRKKILMEIIESDGNASINMLDAVNFLSKAWEEVTAETIRHSFRHAGLRSFANAEEEIEQFENEDDTLSEWITQFNTPHTFTPEDLQNYVEIDENLVTTISLTDEEILNAVTKGEEEQKEDEEEAQPDEVVIPSIQQALDAAKLLEKYLLFNEDDPKLSQNMGEIHRKIQKQYWQNKKVQTKMTDYFK</sequence>
<dbReference type="InterPro" id="IPR006600">
    <property type="entry name" value="HTH_CenpB_DNA-bd_dom"/>
</dbReference>
<dbReference type="Pfam" id="PF03184">
    <property type="entry name" value="DDE_1"/>
    <property type="match status" value="1"/>
</dbReference>
<organism evidence="5 6">
    <name type="scientific">Aphis glycines</name>
    <name type="common">Soybean aphid</name>
    <dbReference type="NCBI Taxonomy" id="307491"/>
    <lineage>
        <taxon>Eukaryota</taxon>
        <taxon>Metazoa</taxon>
        <taxon>Ecdysozoa</taxon>
        <taxon>Arthropoda</taxon>
        <taxon>Hexapoda</taxon>
        <taxon>Insecta</taxon>
        <taxon>Pterygota</taxon>
        <taxon>Neoptera</taxon>
        <taxon>Paraneoptera</taxon>
        <taxon>Hemiptera</taxon>
        <taxon>Sternorrhyncha</taxon>
        <taxon>Aphidomorpha</taxon>
        <taxon>Aphidoidea</taxon>
        <taxon>Aphididae</taxon>
        <taxon>Aphidini</taxon>
        <taxon>Aphis</taxon>
        <taxon>Aphis</taxon>
    </lineage>
</organism>
<dbReference type="InterPro" id="IPR009057">
    <property type="entry name" value="Homeodomain-like_sf"/>
</dbReference>
<dbReference type="GO" id="GO:0005634">
    <property type="term" value="C:nucleus"/>
    <property type="evidence" value="ECO:0007669"/>
    <property type="project" value="UniProtKB-SubCell"/>
</dbReference>
<evidence type="ECO:0000259" key="4">
    <source>
        <dbReference type="PROSITE" id="PS51253"/>
    </source>
</evidence>
<evidence type="ECO:0000256" key="3">
    <source>
        <dbReference type="ARBA" id="ARBA00023242"/>
    </source>
</evidence>
<evidence type="ECO:0000256" key="2">
    <source>
        <dbReference type="ARBA" id="ARBA00023125"/>
    </source>
</evidence>
<comment type="subcellular location">
    <subcellularLocation>
        <location evidence="1">Nucleus</location>
    </subcellularLocation>
</comment>
<dbReference type="EMBL" id="VYZN01001862">
    <property type="protein sequence ID" value="KAE9521919.1"/>
    <property type="molecule type" value="Genomic_DNA"/>
</dbReference>
<dbReference type="Pfam" id="PF04218">
    <property type="entry name" value="CENP-B_N"/>
    <property type="match status" value="1"/>
</dbReference>
<reference evidence="5 6" key="1">
    <citation type="submission" date="2019-08" db="EMBL/GenBank/DDBJ databases">
        <title>The genome of the soybean aphid Biotype 1, its phylome, world population structure and adaptation to the North American continent.</title>
        <authorList>
            <person name="Giordano R."/>
            <person name="Donthu R.K."/>
            <person name="Hernandez A.G."/>
            <person name="Wright C.L."/>
            <person name="Zimin A.V."/>
        </authorList>
    </citation>
    <scope>NUCLEOTIDE SEQUENCE [LARGE SCALE GENOMIC DNA]</scope>
    <source>
        <tissue evidence="5">Whole aphids</tissue>
    </source>
</reference>
<evidence type="ECO:0000313" key="5">
    <source>
        <dbReference type="EMBL" id="KAE9521919.1"/>
    </source>
</evidence>
<dbReference type="InterPro" id="IPR007889">
    <property type="entry name" value="HTH_Psq"/>
</dbReference>
<dbReference type="GO" id="GO:0003677">
    <property type="term" value="F:DNA binding"/>
    <property type="evidence" value="ECO:0007669"/>
    <property type="project" value="UniProtKB-KW"/>
</dbReference>
<evidence type="ECO:0000256" key="1">
    <source>
        <dbReference type="ARBA" id="ARBA00004123"/>
    </source>
</evidence>
<keyword evidence="3" id="KW-0539">Nucleus</keyword>
<dbReference type="PROSITE" id="PS51253">
    <property type="entry name" value="HTH_CENPB"/>
    <property type="match status" value="1"/>
</dbReference>
<dbReference type="Gene3D" id="1.10.10.60">
    <property type="entry name" value="Homeodomain-like"/>
    <property type="match status" value="2"/>
</dbReference>
<comment type="caution">
    <text evidence="5">The sequence shown here is derived from an EMBL/GenBank/DDBJ whole genome shotgun (WGS) entry which is preliminary data.</text>
</comment>
<dbReference type="Proteomes" id="UP000475862">
    <property type="component" value="Unassembled WGS sequence"/>
</dbReference>
<feature type="domain" description="HTH CENPB-type" evidence="4">
    <location>
        <begin position="59"/>
        <end position="130"/>
    </location>
</feature>
<dbReference type="OrthoDB" id="6585662at2759"/>
<name>A0A6G0SUD4_APHGL</name>
<accession>A0A6G0SUD4</accession>
<proteinExistence type="predicted"/>
<dbReference type="PANTHER" id="PTHR19303">
    <property type="entry name" value="TRANSPOSON"/>
    <property type="match status" value="1"/>
</dbReference>
<dbReference type="Pfam" id="PF03221">
    <property type="entry name" value="HTH_Tnp_Tc5"/>
    <property type="match status" value="1"/>
</dbReference>
<keyword evidence="2" id="KW-0238">DNA-binding</keyword>
<keyword evidence="6" id="KW-1185">Reference proteome</keyword>
<dbReference type="SUPFAM" id="SSF46689">
    <property type="entry name" value="Homeodomain-like"/>
    <property type="match status" value="2"/>
</dbReference>
<dbReference type="AlphaFoldDB" id="A0A6G0SUD4"/>
<dbReference type="SMART" id="SM00674">
    <property type="entry name" value="CENPB"/>
    <property type="match status" value="1"/>
</dbReference>